<proteinExistence type="predicted"/>
<evidence type="ECO:0000256" key="1">
    <source>
        <dbReference type="ARBA" id="ARBA00004651"/>
    </source>
</evidence>
<feature type="transmembrane region" description="Helical" evidence="6">
    <location>
        <begin position="293"/>
        <end position="313"/>
    </location>
</feature>
<keyword evidence="5 6" id="KW-0472">Membrane</keyword>
<name>A0ABZ0GM03_9GAMM</name>
<keyword evidence="2" id="KW-1003">Cell membrane</keyword>
<feature type="transmembrane region" description="Helical" evidence="6">
    <location>
        <begin position="73"/>
        <end position="91"/>
    </location>
</feature>
<dbReference type="InterPro" id="IPR020846">
    <property type="entry name" value="MFS_dom"/>
</dbReference>
<feature type="transmembrane region" description="Helical" evidence="6">
    <location>
        <begin position="157"/>
        <end position="179"/>
    </location>
</feature>
<accession>A0ABZ0GM03</accession>
<evidence type="ECO:0000256" key="3">
    <source>
        <dbReference type="ARBA" id="ARBA00022692"/>
    </source>
</evidence>
<dbReference type="Pfam" id="PF07690">
    <property type="entry name" value="MFS_1"/>
    <property type="match status" value="1"/>
</dbReference>
<comment type="subcellular location">
    <subcellularLocation>
        <location evidence="1">Cell membrane</location>
        <topology evidence="1">Multi-pass membrane protein</topology>
    </subcellularLocation>
</comment>
<feature type="domain" description="Major facilitator superfamily (MFS) profile" evidence="7">
    <location>
        <begin position="7"/>
        <end position="378"/>
    </location>
</feature>
<feature type="transmembrane region" description="Helical" evidence="6">
    <location>
        <begin position="200"/>
        <end position="221"/>
    </location>
</feature>
<feature type="transmembrane region" description="Helical" evidence="6">
    <location>
        <begin position="271"/>
        <end position="287"/>
    </location>
</feature>
<evidence type="ECO:0000313" key="9">
    <source>
        <dbReference type="Proteomes" id="UP001301442"/>
    </source>
</evidence>
<gene>
    <name evidence="8" type="ORF">RI844_15800</name>
</gene>
<evidence type="ECO:0000259" key="7">
    <source>
        <dbReference type="PROSITE" id="PS50850"/>
    </source>
</evidence>
<protein>
    <submittedName>
        <fullName evidence="8">MFS transporter</fullName>
    </submittedName>
</protein>
<keyword evidence="4 6" id="KW-1133">Transmembrane helix</keyword>
<dbReference type="InterPro" id="IPR011701">
    <property type="entry name" value="MFS"/>
</dbReference>
<evidence type="ECO:0000256" key="5">
    <source>
        <dbReference type="ARBA" id="ARBA00023136"/>
    </source>
</evidence>
<dbReference type="InterPro" id="IPR036259">
    <property type="entry name" value="MFS_trans_sf"/>
</dbReference>
<evidence type="ECO:0000256" key="2">
    <source>
        <dbReference type="ARBA" id="ARBA00022475"/>
    </source>
</evidence>
<keyword evidence="3 6" id="KW-0812">Transmembrane</keyword>
<reference evidence="8 9" key="1">
    <citation type="submission" date="2023-09" db="EMBL/GenBank/DDBJ databases">
        <authorList>
            <person name="Qi X."/>
        </authorList>
    </citation>
    <scope>NUCLEOTIDE SEQUENCE [LARGE SCALE GENOMIC DNA]</scope>
    <source>
        <strain evidence="8 9">S1-1</strain>
    </source>
</reference>
<evidence type="ECO:0000313" key="8">
    <source>
        <dbReference type="EMBL" id="WOH36821.1"/>
    </source>
</evidence>
<feature type="transmembrane region" description="Helical" evidence="6">
    <location>
        <begin position="131"/>
        <end position="151"/>
    </location>
</feature>
<feature type="transmembrane region" description="Helical" evidence="6">
    <location>
        <begin position="45"/>
        <end position="66"/>
    </location>
</feature>
<dbReference type="RefSeq" id="WP_348395633.1">
    <property type="nucleotide sequence ID" value="NZ_CP136600.1"/>
</dbReference>
<sequence>MNFTTKEVISTSIISALGALMFLLLPVIIGITTDNLNLSEQQSGLLVSFYFLGFLVACVLSPFITTKFDWKNVGYLGGLFMTTGLILIAFLPSYQLVLIFLSLIGLGSGTLFSLAIVILSKAENAERYFGIKIMFEQVLGALLLFIIPAFIVTSFGYQGSFLAISCTVILLGSASYGLPKTARITNKGIMKVADKTSSSLSCNIKLWIALFCLCLFFGALSTLWSFVERLAVTNKLAGDDIGLGLSLSVMGGAVGGFLAAYIGNKLNLKKSILLITPLILLIVWAFYLQFTFVVFTLAAFSLSLCWNFSLAYQMKIVINQDESKASWLASFLAIGGIICPAVGGFLLGGAGWLGLFSAITFILIICSIGFYNVCSNKRALAS</sequence>
<feature type="transmembrane region" description="Helical" evidence="6">
    <location>
        <begin position="12"/>
        <end position="33"/>
    </location>
</feature>
<feature type="transmembrane region" description="Helical" evidence="6">
    <location>
        <begin position="241"/>
        <end position="262"/>
    </location>
</feature>
<dbReference type="EMBL" id="CP136600">
    <property type="protein sequence ID" value="WOH36821.1"/>
    <property type="molecule type" value="Genomic_DNA"/>
</dbReference>
<feature type="transmembrane region" description="Helical" evidence="6">
    <location>
        <begin position="97"/>
        <end position="119"/>
    </location>
</feature>
<dbReference type="PANTHER" id="PTHR43124:SF10">
    <property type="entry name" value="PURINE EFFLUX PUMP PBUE"/>
    <property type="match status" value="1"/>
</dbReference>
<keyword evidence="9" id="KW-1185">Reference proteome</keyword>
<feature type="transmembrane region" description="Helical" evidence="6">
    <location>
        <begin position="352"/>
        <end position="374"/>
    </location>
</feature>
<dbReference type="Gene3D" id="1.20.1250.20">
    <property type="entry name" value="MFS general substrate transporter like domains"/>
    <property type="match status" value="2"/>
</dbReference>
<dbReference type="InterPro" id="IPR050189">
    <property type="entry name" value="MFS_Efflux_Transporters"/>
</dbReference>
<organism evidence="8 9">
    <name type="scientific">Thalassotalea fonticola</name>
    <dbReference type="NCBI Taxonomy" id="3065649"/>
    <lineage>
        <taxon>Bacteria</taxon>
        <taxon>Pseudomonadati</taxon>
        <taxon>Pseudomonadota</taxon>
        <taxon>Gammaproteobacteria</taxon>
        <taxon>Alteromonadales</taxon>
        <taxon>Colwelliaceae</taxon>
        <taxon>Thalassotalea</taxon>
    </lineage>
</organism>
<evidence type="ECO:0000256" key="4">
    <source>
        <dbReference type="ARBA" id="ARBA00022989"/>
    </source>
</evidence>
<feature type="transmembrane region" description="Helical" evidence="6">
    <location>
        <begin position="325"/>
        <end position="346"/>
    </location>
</feature>
<dbReference type="Proteomes" id="UP001301442">
    <property type="component" value="Chromosome"/>
</dbReference>
<dbReference type="SUPFAM" id="SSF103473">
    <property type="entry name" value="MFS general substrate transporter"/>
    <property type="match status" value="1"/>
</dbReference>
<dbReference type="PANTHER" id="PTHR43124">
    <property type="entry name" value="PURINE EFFLUX PUMP PBUE"/>
    <property type="match status" value="1"/>
</dbReference>
<evidence type="ECO:0000256" key="6">
    <source>
        <dbReference type="SAM" id="Phobius"/>
    </source>
</evidence>
<dbReference type="PROSITE" id="PS50850">
    <property type="entry name" value="MFS"/>
    <property type="match status" value="1"/>
</dbReference>